<protein>
    <submittedName>
        <fullName evidence="2">Uncharacterized protein</fullName>
    </submittedName>
</protein>
<proteinExistence type="predicted"/>
<feature type="compositionally biased region" description="Basic residues" evidence="1">
    <location>
        <begin position="50"/>
        <end position="67"/>
    </location>
</feature>
<dbReference type="EMBL" id="NMQE01000037">
    <property type="protein sequence ID" value="PMB27372.1"/>
    <property type="molecule type" value="Genomic_DNA"/>
</dbReference>
<reference evidence="2 3" key="1">
    <citation type="submission" date="2017-07" db="EMBL/GenBank/DDBJ databases">
        <title>Genomes of Fischerella (Mastigocladus) sp. strains.</title>
        <authorList>
            <person name="Miller S.R."/>
        </authorList>
    </citation>
    <scope>NUCLEOTIDE SEQUENCE [LARGE SCALE GENOMIC DNA]</scope>
    <source>
        <strain evidence="2 3">CCMEE 5318</strain>
    </source>
</reference>
<evidence type="ECO:0000313" key="2">
    <source>
        <dbReference type="EMBL" id="PMB27372.1"/>
    </source>
</evidence>
<gene>
    <name evidence="2" type="ORF">CEN46_01640</name>
</gene>
<dbReference type="Proteomes" id="UP000235081">
    <property type="component" value="Unassembled WGS sequence"/>
</dbReference>
<evidence type="ECO:0000256" key="1">
    <source>
        <dbReference type="SAM" id="MobiDB-lite"/>
    </source>
</evidence>
<feature type="region of interest" description="Disordered" evidence="1">
    <location>
        <begin position="36"/>
        <end position="67"/>
    </location>
</feature>
<accession>A0A2N6LNW6</accession>
<comment type="caution">
    <text evidence="2">The sequence shown here is derived from an EMBL/GenBank/DDBJ whole genome shotgun (WGS) entry which is preliminary data.</text>
</comment>
<name>A0A2N6LNW6_9CYAN</name>
<dbReference type="AlphaFoldDB" id="A0A2N6LNW6"/>
<organism evidence="2 3">
    <name type="scientific">Fischerella thermalis CCMEE 5318</name>
    <dbReference type="NCBI Taxonomy" id="2019666"/>
    <lineage>
        <taxon>Bacteria</taxon>
        <taxon>Bacillati</taxon>
        <taxon>Cyanobacteriota</taxon>
        <taxon>Cyanophyceae</taxon>
        <taxon>Nostocales</taxon>
        <taxon>Hapalosiphonaceae</taxon>
        <taxon>Fischerella</taxon>
    </lineage>
</organism>
<sequence>MIKQKAYRFVCKECNKVSERICYPCLPLYCDRCRPPKPKNTKPDKVVAALKKKRKPSAKKQPKSATA</sequence>
<evidence type="ECO:0000313" key="3">
    <source>
        <dbReference type="Proteomes" id="UP000235081"/>
    </source>
</evidence>